<dbReference type="SUPFAM" id="SSF81321">
    <property type="entry name" value="Family A G protein-coupled receptor-like"/>
    <property type="match status" value="1"/>
</dbReference>
<dbReference type="InterPro" id="IPR019428">
    <property type="entry name" value="7TM_GPCR_serpentine_rcpt_Str"/>
</dbReference>
<feature type="transmembrane region" description="Helical" evidence="1">
    <location>
        <begin position="20"/>
        <end position="47"/>
    </location>
</feature>
<dbReference type="GO" id="GO:0042048">
    <property type="term" value="P:olfactory behavior"/>
    <property type="evidence" value="ECO:0007669"/>
    <property type="project" value="TreeGrafter"/>
</dbReference>
<keyword evidence="1" id="KW-0472">Membrane</keyword>
<dbReference type="GO" id="GO:0038022">
    <property type="term" value="F:G protein-coupled olfactory receptor activity"/>
    <property type="evidence" value="ECO:0007669"/>
    <property type="project" value="TreeGrafter"/>
</dbReference>
<dbReference type="Gene3D" id="1.20.1070.10">
    <property type="entry name" value="Rhodopsin 7-helix transmembrane proteins"/>
    <property type="match status" value="1"/>
</dbReference>
<evidence type="ECO:0000256" key="1">
    <source>
        <dbReference type="SAM" id="Phobius"/>
    </source>
</evidence>
<keyword evidence="1" id="KW-1133">Transmembrane helix</keyword>
<dbReference type="Pfam" id="PF10326">
    <property type="entry name" value="7TM_GPCR_Str"/>
    <property type="match status" value="1"/>
</dbReference>
<name>A0A1I7V4A3_9PELO</name>
<reference evidence="3" key="1">
    <citation type="submission" date="2016-11" db="UniProtKB">
        <authorList>
            <consortium name="WormBaseParasite"/>
        </authorList>
    </citation>
    <scope>IDENTIFICATION</scope>
</reference>
<organism evidence="2 3">
    <name type="scientific">Caenorhabditis tropicalis</name>
    <dbReference type="NCBI Taxonomy" id="1561998"/>
    <lineage>
        <taxon>Eukaryota</taxon>
        <taxon>Metazoa</taxon>
        <taxon>Ecdysozoa</taxon>
        <taxon>Nematoda</taxon>
        <taxon>Chromadorea</taxon>
        <taxon>Rhabditida</taxon>
        <taxon>Rhabditina</taxon>
        <taxon>Rhabditomorpha</taxon>
        <taxon>Rhabditoidea</taxon>
        <taxon>Rhabditidae</taxon>
        <taxon>Peloderinae</taxon>
        <taxon>Caenorhabditis</taxon>
    </lineage>
</organism>
<proteinExistence type="predicted"/>
<evidence type="ECO:0000313" key="2">
    <source>
        <dbReference type="Proteomes" id="UP000095282"/>
    </source>
</evidence>
<dbReference type="WBParaSite" id="Csp11.Scaffold630.g22246.t3">
    <property type="protein sequence ID" value="Csp11.Scaffold630.g22246.t3"/>
    <property type="gene ID" value="Csp11.Scaffold630.g22246"/>
</dbReference>
<protein>
    <submittedName>
        <fullName evidence="3">G_PROTEIN_RECEP_F1_2 domain-containing protein</fullName>
    </submittedName>
</protein>
<dbReference type="eggNOG" id="ENOG502T36A">
    <property type="taxonomic scope" value="Eukaryota"/>
</dbReference>
<feature type="transmembrane region" description="Helical" evidence="1">
    <location>
        <begin position="67"/>
        <end position="84"/>
    </location>
</feature>
<dbReference type="PANTHER" id="PTHR22943">
    <property type="entry name" value="7-TRANSMEMBRANE DOMAIN RECEPTOR C.ELEGANS"/>
    <property type="match status" value="1"/>
</dbReference>
<sequence>MRSSMCHFSAKSLEVNKQLFRMLCIQTVIPMVTMYTPMALIVILPIFGKDIPYLGNLTSSSLAVYPLIEPIIAITCVATFRRAIRDMCHCRKKRPMPTVSRSFLSKLSGPQQCIL</sequence>
<dbReference type="Proteomes" id="UP000095282">
    <property type="component" value="Unplaced"/>
</dbReference>
<accession>A0A1I7V4A3</accession>
<dbReference type="PANTHER" id="PTHR22943:SF38">
    <property type="entry name" value="G-PROTEIN COUPLED RECEPTORS FAMILY 1 PROFILE DOMAIN-CONTAINING PROTEIN-RELATED"/>
    <property type="match status" value="1"/>
</dbReference>
<keyword evidence="1" id="KW-0812">Transmembrane</keyword>
<keyword evidence="2" id="KW-1185">Reference proteome</keyword>
<dbReference type="AlphaFoldDB" id="A0A1I7V4A3"/>
<evidence type="ECO:0000313" key="3">
    <source>
        <dbReference type="WBParaSite" id="Csp11.Scaffold630.g22246.t3"/>
    </source>
</evidence>
<dbReference type="GO" id="GO:0005886">
    <property type="term" value="C:plasma membrane"/>
    <property type="evidence" value="ECO:0007669"/>
    <property type="project" value="TreeGrafter"/>
</dbReference>